<dbReference type="InterPro" id="IPR036305">
    <property type="entry name" value="RGS_sf"/>
</dbReference>
<dbReference type="SUPFAM" id="SSF48097">
    <property type="entry name" value="Regulator of G-protein signaling, RGS"/>
    <property type="match status" value="1"/>
</dbReference>
<proteinExistence type="predicted"/>
<dbReference type="PROSITE" id="PS50132">
    <property type="entry name" value="RGS"/>
    <property type="match status" value="1"/>
</dbReference>
<feature type="region of interest" description="Disordered" evidence="2">
    <location>
        <begin position="1"/>
        <end position="42"/>
    </location>
</feature>
<dbReference type="GeneID" id="8855827"/>
<dbReference type="InterPro" id="IPR016137">
    <property type="entry name" value="RGS"/>
</dbReference>
<feature type="domain" description="RGS" evidence="3">
    <location>
        <begin position="395"/>
        <end position="515"/>
    </location>
</feature>
<dbReference type="PANTHER" id="PTHR45746">
    <property type="entry name" value="LP21163P"/>
    <property type="match status" value="1"/>
</dbReference>
<dbReference type="GO" id="GO:0005737">
    <property type="term" value="C:cytoplasm"/>
    <property type="evidence" value="ECO:0007669"/>
    <property type="project" value="TreeGrafter"/>
</dbReference>
<dbReference type="Pfam" id="PF00615">
    <property type="entry name" value="RGS"/>
    <property type="match status" value="1"/>
</dbReference>
<feature type="compositionally biased region" description="Low complexity" evidence="2">
    <location>
        <begin position="306"/>
        <end position="326"/>
    </location>
</feature>
<evidence type="ECO:0000256" key="1">
    <source>
        <dbReference type="ARBA" id="ARBA00022700"/>
    </source>
</evidence>
<dbReference type="PANTHER" id="PTHR45746:SF6">
    <property type="entry name" value="LP21163P"/>
    <property type="match status" value="1"/>
</dbReference>
<feature type="region of interest" description="Disordered" evidence="2">
    <location>
        <begin position="192"/>
        <end position="211"/>
    </location>
</feature>
<evidence type="ECO:0000313" key="4">
    <source>
        <dbReference type="EMBL" id="EFC40242.1"/>
    </source>
</evidence>
<feature type="compositionally biased region" description="Basic and acidic residues" evidence="2">
    <location>
        <begin position="363"/>
        <end position="383"/>
    </location>
</feature>
<dbReference type="PRINTS" id="PR01301">
    <property type="entry name" value="RGSPROTEIN"/>
</dbReference>
<feature type="compositionally biased region" description="Polar residues" evidence="2">
    <location>
        <begin position="31"/>
        <end position="42"/>
    </location>
</feature>
<sequence>MGNTNSHSKQRFSFRRSERHISSSSKNSSSIPTITATTRNQSPLTTVSSFNVHHQVSNNAISTPNNQEQQPPSDVVFAASHALVGIGAASSSHCSNNNQQQTPSSPVLLSSSMNTSFNVFPLHHVDSDMTSLTSTTTSVRNSRTALSTSIHISDIPTNINTVMQISNPTQSRASTTNNNTTIHTTTINNTTTISTTNESSNLKSRQSLPPSTQQQIARLQENSGYRRSLSTPKLSLLKKKNVLKAFFMLHRRNTIDEAEMKGEEEFGRRVTDSEEFISMQNVNTPIVDLSPSSSTQLPQHRPRVHSITSAATSDSSSSATRAGADTDTDTTIAAELDEKKKIANILNKSFSKTRTVIKTQSHSHVEIPSSDHGKTPSDRKNLERSASAPSIMTNELELLLRDAMGFQLFKDFCVAEFSVENLNCWQELLDMEKNFIDMSGKRRSKVINMVYDKFLDDGCSEEINIRGKTKKLVDTERKSGTINLDTSKHLLHEIKRDLYTNLVDSFSRFIYTDEYKLWHELKTNPSNVFE</sequence>
<dbReference type="InterPro" id="IPR044926">
    <property type="entry name" value="RGS_subdomain_2"/>
</dbReference>
<dbReference type="RefSeq" id="XP_002672986.1">
    <property type="nucleotide sequence ID" value="XM_002672940.1"/>
</dbReference>
<feature type="compositionally biased region" description="Polar residues" evidence="2">
    <location>
        <begin position="202"/>
        <end position="211"/>
    </location>
</feature>
<dbReference type="KEGG" id="ngr:NAEGRDRAFT_51966"/>
<feature type="region of interest" description="Disordered" evidence="2">
    <location>
        <begin position="284"/>
        <end position="326"/>
    </location>
</feature>
<protein>
    <submittedName>
        <fullName evidence="4">Predicted protein</fullName>
    </submittedName>
</protein>
<feature type="region of interest" description="Disordered" evidence="2">
    <location>
        <begin position="89"/>
        <end position="109"/>
    </location>
</feature>
<reference evidence="4 5" key="1">
    <citation type="journal article" date="2010" name="Cell">
        <title>The genome of Naegleria gruberi illuminates early eukaryotic versatility.</title>
        <authorList>
            <person name="Fritz-Laylin L.K."/>
            <person name="Prochnik S.E."/>
            <person name="Ginger M.L."/>
            <person name="Dacks J.B."/>
            <person name="Carpenter M.L."/>
            <person name="Field M.C."/>
            <person name="Kuo A."/>
            <person name="Paredez A."/>
            <person name="Chapman J."/>
            <person name="Pham J."/>
            <person name="Shu S."/>
            <person name="Neupane R."/>
            <person name="Cipriano M."/>
            <person name="Mancuso J."/>
            <person name="Tu H."/>
            <person name="Salamov A."/>
            <person name="Lindquist E."/>
            <person name="Shapiro H."/>
            <person name="Lucas S."/>
            <person name="Grigoriev I.V."/>
            <person name="Cande W.Z."/>
            <person name="Fulton C."/>
            <person name="Rokhsar D.S."/>
            <person name="Dawson S.C."/>
        </authorList>
    </citation>
    <scope>NUCLEOTIDE SEQUENCE [LARGE SCALE GENOMIC DNA]</scope>
    <source>
        <strain evidence="4 5">NEG-M</strain>
    </source>
</reference>
<dbReference type="GO" id="GO:0009968">
    <property type="term" value="P:negative regulation of signal transduction"/>
    <property type="evidence" value="ECO:0007669"/>
    <property type="project" value="UniProtKB-KW"/>
</dbReference>
<evidence type="ECO:0000313" key="5">
    <source>
        <dbReference type="Proteomes" id="UP000006671"/>
    </source>
</evidence>
<dbReference type="InParanoid" id="D2VSR8"/>
<keyword evidence="5" id="KW-1185">Reference proteome</keyword>
<dbReference type="Proteomes" id="UP000006671">
    <property type="component" value="Unassembled WGS sequence"/>
</dbReference>
<name>D2VSR8_NAEGR</name>
<feature type="compositionally biased region" description="Low complexity" evidence="2">
    <location>
        <begin position="192"/>
        <end position="201"/>
    </location>
</feature>
<dbReference type="GO" id="GO:0005096">
    <property type="term" value="F:GTPase activator activity"/>
    <property type="evidence" value="ECO:0007669"/>
    <property type="project" value="TreeGrafter"/>
</dbReference>
<feature type="compositionally biased region" description="Polar residues" evidence="2">
    <location>
        <begin position="284"/>
        <end position="298"/>
    </location>
</feature>
<evidence type="ECO:0000259" key="3">
    <source>
        <dbReference type="PROSITE" id="PS50132"/>
    </source>
</evidence>
<dbReference type="AlphaFoldDB" id="D2VSR8"/>
<dbReference type="VEuPathDB" id="AmoebaDB:NAEGRDRAFT_51966"/>
<dbReference type="InterPro" id="IPR047016">
    <property type="entry name" value="RGS6/7/9/11"/>
</dbReference>
<dbReference type="OrthoDB" id="196547at2759"/>
<dbReference type="STRING" id="5762.D2VSR8"/>
<evidence type="ECO:0000256" key="2">
    <source>
        <dbReference type="SAM" id="MobiDB-lite"/>
    </source>
</evidence>
<feature type="region of interest" description="Disordered" evidence="2">
    <location>
        <begin position="357"/>
        <end position="387"/>
    </location>
</feature>
<dbReference type="EMBL" id="GG738894">
    <property type="protein sequence ID" value="EFC40242.1"/>
    <property type="molecule type" value="Genomic_DNA"/>
</dbReference>
<accession>D2VSR8</accession>
<keyword evidence="1" id="KW-0734">Signal transduction inhibitor</keyword>
<dbReference type="SMART" id="SM00315">
    <property type="entry name" value="RGS"/>
    <property type="match status" value="1"/>
</dbReference>
<gene>
    <name evidence="4" type="ORF">NAEGRDRAFT_51966</name>
</gene>
<organism evidence="5">
    <name type="scientific">Naegleria gruberi</name>
    <name type="common">Amoeba</name>
    <dbReference type="NCBI Taxonomy" id="5762"/>
    <lineage>
        <taxon>Eukaryota</taxon>
        <taxon>Discoba</taxon>
        <taxon>Heterolobosea</taxon>
        <taxon>Tetramitia</taxon>
        <taxon>Eutetramitia</taxon>
        <taxon>Vahlkampfiidae</taxon>
        <taxon>Naegleria</taxon>
    </lineage>
</organism>
<dbReference type="GO" id="GO:0008277">
    <property type="term" value="P:regulation of G protein-coupled receptor signaling pathway"/>
    <property type="evidence" value="ECO:0007669"/>
    <property type="project" value="InterPro"/>
</dbReference>
<dbReference type="Gene3D" id="1.10.167.10">
    <property type="entry name" value="Regulator of G-protein Signalling 4, domain 2"/>
    <property type="match status" value="1"/>
</dbReference>